<accession>A0A919KK82</accession>
<organism evidence="2 3">
    <name type="scientific">Kitasatospora indigofera</name>
    <dbReference type="NCBI Taxonomy" id="67307"/>
    <lineage>
        <taxon>Bacteria</taxon>
        <taxon>Bacillati</taxon>
        <taxon>Actinomycetota</taxon>
        <taxon>Actinomycetes</taxon>
        <taxon>Kitasatosporales</taxon>
        <taxon>Streptomycetaceae</taxon>
        <taxon>Kitasatospora</taxon>
    </lineage>
</organism>
<keyword evidence="3" id="KW-1185">Reference proteome</keyword>
<dbReference type="EMBL" id="BNBO01000002">
    <property type="protein sequence ID" value="GHH60841.1"/>
    <property type="molecule type" value="Genomic_DNA"/>
</dbReference>
<proteinExistence type="predicted"/>
<comment type="caution">
    <text evidence="2">The sequence shown here is derived from an EMBL/GenBank/DDBJ whole genome shotgun (WGS) entry which is preliminary data.</text>
</comment>
<evidence type="ECO:0000256" key="1">
    <source>
        <dbReference type="SAM" id="MobiDB-lite"/>
    </source>
</evidence>
<dbReference type="AlphaFoldDB" id="A0A919KK82"/>
<feature type="compositionally biased region" description="Polar residues" evidence="1">
    <location>
        <begin position="39"/>
        <end position="50"/>
    </location>
</feature>
<evidence type="ECO:0000313" key="3">
    <source>
        <dbReference type="Proteomes" id="UP000617734"/>
    </source>
</evidence>
<evidence type="ECO:0000313" key="2">
    <source>
        <dbReference type="EMBL" id="GHH60841.1"/>
    </source>
</evidence>
<dbReference type="Proteomes" id="UP000617734">
    <property type="component" value="Unassembled WGS sequence"/>
</dbReference>
<protein>
    <submittedName>
        <fullName evidence="2">Uncharacterized protein</fullName>
    </submittedName>
</protein>
<gene>
    <name evidence="2" type="ORF">GCM10018781_06240</name>
</gene>
<sequence>MVRRKARETNRHQCDAPTPARITHIPHPGDDRGSRRQFGGNSNGVDTATSPGDDRTRPAPAPTDPS</sequence>
<name>A0A919KK82_9ACTN</name>
<feature type="region of interest" description="Disordered" evidence="1">
    <location>
        <begin position="1"/>
        <end position="66"/>
    </location>
</feature>
<reference evidence="2" key="1">
    <citation type="journal article" date="2014" name="Int. J. Syst. Evol. Microbiol.">
        <title>Complete genome sequence of Corynebacterium casei LMG S-19264T (=DSM 44701T), isolated from a smear-ripened cheese.</title>
        <authorList>
            <consortium name="US DOE Joint Genome Institute (JGI-PGF)"/>
            <person name="Walter F."/>
            <person name="Albersmeier A."/>
            <person name="Kalinowski J."/>
            <person name="Ruckert C."/>
        </authorList>
    </citation>
    <scope>NUCLEOTIDE SEQUENCE</scope>
    <source>
        <strain evidence="2">JCM 4646</strain>
    </source>
</reference>
<reference evidence="2" key="2">
    <citation type="submission" date="2020-09" db="EMBL/GenBank/DDBJ databases">
        <authorList>
            <person name="Sun Q."/>
            <person name="Ohkuma M."/>
        </authorList>
    </citation>
    <scope>NUCLEOTIDE SEQUENCE</scope>
    <source>
        <strain evidence="2">JCM 4646</strain>
    </source>
</reference>